<protein>
    <submittedName>
        <fullName evidence="1">Unannotated protein</fullName>
    </submittedName>
</protein>
<reference evidence="1" key="1">
    <citation type="submission" date="2020-05" db="EMBL/GenBank/DDBJ databases">
        <authorList>
            <person name="Chiriac C."/>
            <person name="Salcher M."/>
            <person name="Ghai R."/>
            <person name="Kavagutti S V."/>
        </authorList>
    </citation>
    <scope>NUCLEOTIDE SEQUENCE</scope>
</reference>
<accession>A0A6J6NRP9</accession>
<gene>
    <name evidence="1" type="ORF">UFOPK2362_00857</name>
</gene>
<proteinExistence type="predicted"/>
<sequence>MRLSIINFAGTARTEVAVGTVNEASMLCTTRADTPLSGSTVAAPGETKVGIGLTIGSAGFAADNARSLAVGANCDVGSAAGAAGATGAVGTTVAAGTTGAAGVTDCASCCDFGVGGTPLWFVLPCGAVVPPLKSAKKSHQALSTDAGSCW</sequence>
<evidence type="ECO:0000313" key="1">
    <source>
        <dbReference type="EMBL" id="CAB4689047.1"/>
    </source>
</evidence>
<dbReference type="AlphaFoldDB" id="A0A6J6NRP9"/>
<dbReference type="EMBL" id="CAEZXI010000103">
    <property type="protein sequence ID" value="CAB4689047.1"/>
    <property type="molecule type" value="Genomic_DNA"/>
</dbReference>
<name>A0A6J6NRP9_9ZZZZ</name>
<organism evidence="1">
    <name type="scientific">freshwater metagenome</name>
    <dbReference type="NCBI Taxonomy" id="449393"/>
    <lineage>
        <taxon>unclassified sequences</taxon>
        <taxon>metagenomes</taxon>
        <taxon>ecological metagenomes</taxon>
    </lineage>
</organism>